<dbReference type="RefSeq" id="WP_006874586.1">
    <property type="nucleotide sequence ID" value="NZ_DS544177.1"/>
</dbReference>
<reference evidence="1" key="1">
    <citation type="submission" date="2007-11" db="EMBL/GenBank/DDBJ databases">
        <authorList>
            <person name="Fulton L."/>
            <person name="Clifton S."/>
            <person name="Fulton B."/>
            <person name="Xu J."/>
            <person name="Minx P."/>
            <person name="Pepin K.H."/>
            <person name="Johnson M."/>
            <person name="Thiruvilangam P."/>
            <person name="Bhonagiri V."/>
            <person name="Nash W.E."/>
            <person name="Mardis E.R."/>
            <person name="Wilson R.K."/>
        </authorList>
    </citation>
    <scope>NUCLEOTIDE SEQUENCE [LARGE SCALE GENOMIC DNA]</scope>
    <source>
        <strain evidence="1">DSM 17241</strain>
    </source>
</reference>
<evidence type="ECO:0000313" key="2">
    <source>
        <dbReference type="Proteomes" id="UP000003803"/>
    </source>
</evidence>
<keyword evidence="2" id="KW-1185">Reference proteome</keyword>
<sequence length="248" mass="29209">MIYITGDTHGGFQRFGSKYFPQQTQMGRNDYMIICGDFGGLWDGGQKDQHWLDWLDEKSFTTLFVDGNHENFDLLNALPEKEWHGGRVHEVRENILHLMRGQIFTFSGLTWFTMGGASSHDIQDGVLDPEDPDFEQKYWLLRRMRGMFRVKGRSWWAEEMPNAREYAEALRNLEQVNWKVDCILSHCGPSSAVQKIDPSYGSDQLTDFLETVNQRCQFTYWFFGHYHDNRIIDDRYILQWEQISGLEI</sequence>
<dbReference type="SUPFAM" id="SSF56300">
    <property type="entry name" value="Metallo-dependent phosphatases"/>
    <property type="match status" value="1"/>
</dbReference>
<protein>
    <submittedName>
        <fullName evidence="1">Ser/Thr phosphatase family protein</fullName>
    </submittedName>
</protein>
<gene>
    <name evidence="1" type="ORF">ANACOL_01204</name>
</gene>
<dbReference type="Gene3D" id="3.60.21.10">
    <property type="match status" value="1"/>
</dbReference>
<dbReference type="Proteomes" id="UP000003803">
    <property type="component" value="Unassembled WGS sequence"/>
</dbReference>
<dbReference type="EMBL" id="ABGD02000007">
    <property type="protein sequence ID" value="EDS12361.1"/>
    <property type="molecule type" value="Genomic_DNA"/>
</dbReference>
<dbReference type="CDD" id="cd00838">
    <property type="entry name" value="MPP_superfamily"/>
    <property type="match status" value="1"/>
</dbReference>
<proteinExistence type="predicted"/>
<accession>B0P8W5</accession>
<organism evidence="1 2">
    <name type="scientific">Anaerotruncus colihominis DSM 17241</name>
    <dbReference type="NCBI Taxonomy" id="445972"/>
    <lineage>
        <taxon>Bacteria</taxon>
        <taxon>Bacillati</taxon>
        <taxon>Bacillota</taxon>
        <taxon>Clostridia</taxon>
        <taxon>Eubacteriales</taxon>
        <taxon>Oscillospiraceae</taxon>
        <taxon>Anaerotruncus</taxon>
    </lineage>
</organism>
<dbReference type="InterPro" id="IPR029052">
    <property type="entry name" value="Metallo-depent_PP-like"/>
</dbReference>
<reference evidence="1" key="2">
    <citation type="submission" date="2013-09" db="EMBL/GenBank/DDBJ databases">
        <title>Draft genome sequence of Anaerotruncus colihominis(DSM 17241).</title>
        <authorList>
            <person name="Sudarsanam P."/>
            <person name="Ley R."/>
            <person name="Guruge J."/>
            <person name="Turnbaugh P.J."/>
            <person name="Mahowald M."/>
            <person name="Liep D."/>
            <person name="Gordon J."/>
        </authorList>
    </citation>
    <scope>NUCLEOTIDE SEQUENCE</scope>
    <source>
        <strain evidence="1">DSM 17241</strain>
    </source>
</reference>
<name>B0P8W5_9FIRM</name>
<dbReference type="eggNOG" id="COG1409">
    <property type="taxonomic scope" value="Bacteria"/>
</dbReference>
<dbReference type="AlphaFoldDB" id="B0P8W5"/>
<comment type="caution">
    <text evidence="1">The sequence shown here is derived from an EMBL/GenBank/DDBJ whole genome shotgun (WGS) entry which is preliminary data.</text>
</comment>
<evidence type="ECO:0000313" key="1">
    <source>
        <dbReference type="EMBL" id="EDS12361.1"/>
    </source>
</evidence>
<dbReference type="HOGENOM" id="CLU_074814_1_1_9"/>